<accession>A0ABD2PM62</accession>
<dbReference type="SUPFAM" id="SSF57667">
    <property type="entry name" value="beta-beta-alpha zinc fingers"/>
    <property type="match status" value="1"/>
</dbReference>
<dbReference type="AlphaFoldDB" id="A0ABD2PM62"/>
<gene>
    <name evidence="8" type="ORF">Ciccas_013729</name>
</gene>
<evidence type="ECO:0000313" key="9">
    <source>
        <dbReference type="Proteomes" id="UP001626550"/>
    </source>
</evidence>
<keyword evidence="4" id="KW-0862">Zinc</keyword>
<name>A0ABD2PM62_9PLAT</name>
<dbReference type="InterPro" id="IPR036236">
    <property type="entry name" value="Znf_C2H2_sf"/>
</dbReference>
<dbReference type="GO" id="GO:0008270">
    <property type="term" value="F:zinc ion binding"/>
    <property type="evidence" value="ECO:0007669"/>
    <property type="project" value="UniProtKB-KW"/>
</dbReference>
<evidence type="ECO:0000256" key="2">
    <source>
        <dbReference type="ARBA" id="ARBA00022737"/>
    </source>
</evidence>
<dbReference type="SMART" id="SM00355">
    <property type="entry name" value="ZnF_C2H2"/>
    <property type="match status" value="3"/>
</dbReference>
<evidence type="ECO:0000256" key="3">
    <source>
        <dbReference type="ARBA" id="ARBA00022771"/>
    </source>
</evidence>
<evidence type="ECO:0000313" key="8">
    <source>
        <dbReference type="EMBL" id="KAL3307752.1"/>
    </source>
</evidence>
<dbReference type="EMBL" id="JBJKFK010006585">
    <property type="protein sequence ID" value="KAL3307752.1"/>
    <property type="molecule type" value="Genomic_DNA"/>
</dbReference>
<evidence type="ECO:0000256" key="5">
    <source>
        <dbReference type="PROSITE-ProRule" id="PRU00042"/>
    </source>
</evidence>
<reference evidence="8 9" key="1">
    <citation type="submission" date="2024-11" db="EMBL/GenBank/DDBJ databases">
        <title>Adaptive evolution of stress response genes in parasites aligns with host niche diversity.</title>
        <authorList>
            <person name="Hahn C."/>
            <person name="Resl P."/>
        </authorList>
    </citation>
    <scope>NUCLEOTIDE SEQUENCE [LARGE SCALE GENOMIC DNA]</scope>
    <source>
        <strain evidence="8">EGGRZ-B1_66</strain>
        <tissue evidence="8">Body</tissue>
    </source>
</reference>
<dbReference type="InterPro" id="IPR050688">
    <property type="entry name" value="Zinc_finger/UBP_domain"/>
</dbReference>
<feature type="compositionally biased region" description="Polar residues" evidence="6">
    <location>
        <begin position="127"/>
        <end position="142"/>
    </location>
</feature>
<feature type="compositionally biased region" description="Low complexity" evidence="6">
    <location>
        <begin position="116"/>
        <end position="126"/>
    </location>
</feature>
<dbReference type="InterPro" id="IPR013087">
    <property type="entry name" value="Znf_C2H2_type"/>
</dbReference>
<dbReference type="PROSITE" id="PS00028">
    <property type="entry name" value="ZINC_FINGER_C2H2_1"/>
    <property type="match status" value="1"/>
</dbReference>
<proteinExistence type="predicted"/>
<sequence length="421" mass="48488">AHNIKQDETENLNLMRSSREEHELAVCRRKKSKTSFIGLKNLKASKRNSLDQKHFRQHMCSYCKHRSNWTWDISKHIKVAHPNRQGVICVTLPLEEAKRTYEGYMTEFRDGRRRSLSSSNSATSSRAPTPQGRQQEAANCTPQSKEGYLRPFKCSECGHRSNWRWYIDRHIRQTHDNIGSVIELSLEEAAKTIEMYKLLQKKNQTRSPAQMGSSSVPFPLPTFQLGSDDKTLEENKGPLNLSMRNFAEDTPKSTYTGASRCQICGRYFEKWSSFLLHMQCHTERPDLAKIWKHCIPKGRLSRKSYPLLKTPKYKISRNTFDRSIARVKLAQKPSRKRLSECKVSEFAVKKRKSCLPSQPNEDCKTTANLLRQLVLHLERVSRPMVADPQIVALVKRVNELIGHSAQATLNAVTQLPQHSFP</sequence>
<keyword evidence="2" id="KW-0677">Repeat</keyword>
<organism evidence="8 9">
    <name type="scientific">Cichlidogyrus casuarinus</name>
    <dbReference type="NCBI Taxonomy" id="1844966"/>
    <lineage>
        <taxon>Eukaryota</taxon>
        <taxon>Metazoa</taxon>
        <taxon>Spiralia</taxon>
        <taxon>Lophotrochozoa</taxon>
        <taxon>Platyhelminthes</taxon>
        <taxon>Monogenea</taxon>
        <taxon>Monopisthocotylea</taxon>
        <taxon>Dactylogyridea</taxon>
        <taxon>Ancyrocephalidae</taxon>
        <taxon>Cichlidogyrus</taxon>
    </lineage>
</organism>
<keyword evidence="9" id="KW-1185">Reference proteome</keyword>
<keyword evidence="3 5" id="KW-0863">Zinc-finger</keyword>
<evidence type="ECO:0000256" key="4">
    <source>
        <dbReference type="ARBA" id="ARBA00022833"/>
    </source>
</evidence>
<dbReference type="PANTHER" id="PTHR24403">
    <property type="entry name" value="ZINC FINGER PROTEIN"/>
    <property type="match status" value="1"/>
</dbReference>
<evidence type="ECO:0000256" key="1">
    <source>
        <dbReference type="ARBA" id="ARBA00022723"/>
    </source>
</evidence>
<feature type="domain" description="C2H2-type" evidence="7">
    <location>
        <begin position="152"/>
        <end position="175"/>
    </location>
</feature>
<feature type="non-terminal residue" evidence="8">
    <location>
        <position position="1"/>
    </location>
</feature>
<evidence type="ECO:0000256" key="6">
    <source>
        <dbReference type="SAM" id="MobiDB-lite"/>
    </source>
</evidence>
<feature type="region of interest" description="Disordered" evidence="6">
    <location>
        <begin position="109"/>
        <end position="142"/>
    </location>
</feature>
<protein>
    <recommendedName>
        <fullName evidence="7">C2H2-type domain-containing protein</fullName>
    </recommendedName>
</protein>
<evidence type="ECO:0000259" key="7">
    <source>
        <dbReference type="PROSITE" id="PS50157"/>
    </source>
</evidence>
<dbReference type="PROSITE" id="PS50157">
    <property type="entry name" value="ZINC_FINGER_C2H2_2"/>
    <property type="match status" value="2"/>
</dbReference>
<dbReference type="Proteomes" id="UP001626550">
    <property type="component" value="Unassembled WGS sequence"/>
</dbReference>
<feature type="domain" description="C2H2-type" evidence="7">
    <location>
        <begin position="259"/>
        <end position="286"/>
    </location>
</feature>
<comment type="caution">
    <text evidence="8">The sequence shown here is derived from an EMBL/GenBank/DDBJ whole genome shotgun (WGS) entry which is preliminary data.</text>
</comment>
<dbReference type="PANTHER" id="PTHR24403:SF67">
    <property type="entry name" value="FI01116P-RELATED"/>
    <property type="match status" value="1"/>
</dbReference>
<keyword evidence="1" id="KW-0479">Metal-binding</keyword>